<gene>
    <name evidence="1" type="ORF">NEISICOT_02911</name>
</gene>
<keyword evidence="2" id="KW-1185">Reference proteome</keyword>
<name>C6M8N8_NEISI</name>
<dbReference type="EMBL" id="ACKO02000022">
    <property type="protein sequence ID" value="EET43329.1"/>
    <property type="molecule type" value="Genomic_DNA"/>
</dbReference>
<comment type="caution">
    <text evidence="1">The sequence shown here is derived from an EMBL/GenBank/DDBJ whole genome shotgun (WGS) entry which is preliminary data.</text>
</comment>
<evidence type="ECO:0000313" key="2">
    <source>
        <dbReference type="Proteomes" id="UP000005365"/>
    </source>
</evidence>
<sequence length="41" mass="4902">MPFYDKSYHLPHSNNNIKGRLKTLIEDFQTTFVFTNCLFGY</sequence>
<proteinExistence type="predicted"/>
<reference evidence="1" key="1">
    <citation type="submission" date="2009-07" db="EMBL/GenBank/DDBJ databases">
        <authorList>
            <person name="Weinstock G."/>
            <person name="Sodergren E."/>
            <person name="Clifton S."/>
            <person name="Fulton L."/>
            <person name="Fulton B."/>
            <person name="Courtney L."/>
            <person name="Fronick C."/>
            <person name="Harrison M."/>
            <person name="Strong C."/>
            <person name="Farmer C."/>
            <person name="Delahaunty K."/>
            <person name="Markovic C."/>
            <person name="Hall O."/>
            <person name="Minx P."/>
            <person name="Tomlinson C."/>
            <person name="Mitreva M."/>
            <person name="Nelson J."/>
            <person name="Hou S."/>
            <person name="Wollam A."/>
            <person name="Pepin K.H."/>
            <person name="Johnson M."/>
            <person name="Bhonagiri V."/>
            <person name="Nash W.E."/>
            <person name="Warren W."/>
            <person name="Chinwalla A."/>
            <person name="Mardis E.R."/>
            <person name="Wilson R.K."/>
        </authorList>
    </citation>
    <scope>NUCLEOTIDE SEQUENCE [LARGE SCALE GENOMIC DNA]</scope>
    <source>
        <strain evidence="1">ATCC 29256</strain>
    </source>
</reference>
<dbReference type="AlphaFoldDB" id="C6M8N8"/>
<organism evidence="1 2">
    <name type="scientific">Neisseria sicca ATCC 29256</name>
    <dbReference type="NCBI Taxonomy" id="547045"/>
    <lineage>
        <taxon>Bacteria</taxon>
        <taxon>Pseudomonadati</taxon>
        <taxon>Pseudomonadota</taxon>
        <taxon>Betaproteobacteria</taxon>
        <taxon>Neisseriales</taxon>
        <taxon>Neisseriaceae</taxon>
        <taxon>Neisseria</taxon>
    </lineage>
</organism>
<dbReference type="Proteomes" id="UP000005365">
    <property type="component" value="Unassembled WGS sequence"/>
</dbReference>
<evidence type="ECO:0000313" key="1">
    <source>
        <dbReference type="EMBL" id="EET43329.1"/>
    </source>
</evidence>
<accession>C6M8N8</accession>
<protein>
    <submittedName>
        <fullName evidence="1">Uncharacterized protein</fullName>
    </submittedName>
</protein>